<evidence type="ECO:0000256" key="3">
    <source>
        <dbReference type="ARBA" id="ARBA00012759"/>
    </source>
</evidence>
<comment type="catalytic activity">
    <reaction evidence="1">
        <text>Thiol-dependent hydrolysis of ester, thioester, amide, peptide and isopeptide bonds formed by the C-terminal Gly of ubiquitin (a 76-residue protein attached to proteins as an intracellular targeting signal).</text>
        <dbReference type="EC" id="3.4.19.12"/>
    </reaction>
</comment>
<reference evidence="11" key="1">
    <citation type="journal article" date="2010" name="Nature">
        <title>The Amphimedon queenslandica genome and the evolution of animal complexity.</title>
        <authorList>
            <person name="Srivastava M."/>
            <person name="Simakov O."/>
            <person name="Chapman J."/>
            <person name="Fahey B."/>
            <person name="Gauthier M.E."/>
            <person name="Mitros T."/>
            <person name="Richards G.S."/>
            <person name="Conaco C."/>
            <person name="Dacre M."/>
            <person name="Hellsten U."/>
            <person name="Larroux C."/>
            <person name="Putnam N.H."/>
            <person name="Stanke M."/>
            <person name="Adamska M."/>
            <person name="Darling A."/>
            <person name="Degnan S.M."/>
            <person name="Oakley T.H."/>
            <person name="Plachetzki D.C."/>
            <person name="Zhai Y."/>
            <person name="Adamski M."/>
            <person name="Calcino A."/>
            <person name="Cummins S.F."/>
            <person name="Goodstein D.M."/>
            <person name="Harris C."/>
            <person name="Jackson D.J."/>
            <person name="Leys S.P."/>
            <person name="Shu S."/>
            <person name="Woodcroft B.J."/>
            <person name="Vervoort M."/>
            <person name="Kosik K.S."/>
            <person name="Manning G."/>
            <person name="Degnan B.M."/>
            <person name="Rokhsar D.S."/>
        </authorList>
    </citation>
    <scope>NUCLEOTIDE SEQUENCE [LARGE SCALE GENOMIC DNA]</scope>
</reference>
<dbReference type="InterPro" id="IPR028889">
    <property type="entry name" value="USP"/>
</dbReference>
<evidence type="ECO:0000256" key="4">
    <source>
        <dbReference type="ARBA" id="ARBA00022670"/>
    </source>
</evidence>
<dbReference type="AlphaFoldDB" id="A0AAN0J1E7"/>
<evidence type="ECO:0000256" key="2">
    <source>
        <dbReference type="ARBA" id="ARBA00009085"/>
    </source>
</evidence>
<evidence type="ECO:0000313" key="10">
    <source>
        <dbReference type="EnsemblMetazoa" id="XP_019850805.1"/>
    </source>
</evidence>
<evidence type="ECO:0000256" key="8">
    <source>
        <dbReference type="SAM" id="MobiDB-lite"/>
    </source>
</evidence>
<keyword evidence="11" id="KW-1185">Reference proteome</keyword>
<proteinExistence type="inferred from homology"/>
<dbReference type="PROSITE" id="PS50235">
    <property type="entry name" value="USP_3"/>
    <property type="match status" value="1"/>
</dbReference>
<dbReference type="GO" id="GO:0006508">
    <property type="term" value="P:proteolysis"/>
    <property type="evidence" value="ECO:0007669"/>
    <property type="project" value="UniProtKB-KW"/>
</dbReference>
<keyword evidence="4" id="KW-0645">Protease</keyword>
<protein>
    <recommendedName>
        <fullName evidence="3">ubiquitinyl hydrolase 1</fullName>
        <ecNumber evidence="3">3.4.19.12</ecNumber>
    </recommendedName>
</protein>
<evidence type="ECO:0000256" key="7">
    <source>
        <dbReference type="ARBA" id="ARBA00022807"/>
    </source>
</evidence>
<dbReference type="PANTHER" id="PTHR21646">
    <property type="entry name" value="UBIQUITIN CARBOXYL-TERMINAL HYDROLASE"/>
    <property type="match status" value="1"/>
</dbReference>
<keyword evidence="7" id="KW-0788">Thiol protease</keyword>
<sequence>MASKFTYGQERIAPGLCGLSNLGNTCFLNSVLQCLSNTEPLVEYFIGKEGKAEKPYKKHINRNNPLGLGGVIAESFGALLNDMWTGQNSYLIPRRLRNVIARHAPELFDSQQHDSHKLLDFLLNKLHEDLNLIKKRPCIEMNIKTEGRDDNDIARESWLCYLQCNQSVIVRLFQGQLKSTLHCPKCEKESRTFDPFMYLSLPIPVQNTRDIKVFLIRSDPLAIMKKYCLSVPKDGNIFHMKEELQKMIDIDPSNLVVIDVYHSRFHRIYYDKDPIIHIMDRDDIFIYELRRPLGDQNWVPIPVYMREIKRYTSASYFSQKHMTTYGQVFGLPVVVTVPRIGCKYRSLYNVIMSQITRMVIKPEREKEEKNTGAKKSNEIVETNTMPIESNNDSDEAGELKRDKKCDLFRLVICNSYGSQEITRLEDDDEFIKLSSQTYIGCDWEFEDKEAFYNVKEANAYEEHESYTVAKKPEKPTTVYDCMDSFMHDKVLAEDESWYCPRCNKFVQANRKFDLWKMPAILVIHLTRFSDKLNKIESKVEFPLQKLDLSDYVVNAEEPQPLYDLFAVSNHYSGQGGGHYTASAKNKDSRKWYSFDDNNVSDASPDSICSSSSYLLFYQRKTV</sequence>
<evidence type="ECO:0000256" key="5">
    <source>
        <dbReference type="ARBA" id="ARBA00022786"/>
    </source>
</evidence>
<evidence type="ECO:0000259" key="9">
    <source>
        <dbReference type="PROSITE" id="PS50235"/>
    </source>
</evidence>
<reference evidence="10" key="2">
    <citation type="submission" date="2024-06" db="UniProtKB">
        <authorList>
            <consortium name="EnsemblMetazoa"/>
        </authorList>
    </citation>
    <scope>IDENTIFICATION</scope>
</reference>
<dbReference type="EC" id="3.4.19.12" evidence="3"/>
<feature type="compositionally biased region" description="Basic and acidic residues" evidence="8">
    <location>
        <begin position="364"/>
        <end position="378"/>
    </location>
</feature>
<accession>A0AAN0J1E7</accession>
<dbReference type="Pfam" id="PF00443">
    <property type="entry name" value="UCH"/>
    <property type="match status" value="1"/>
</dbReference>
<dbReference type="PROSITE" id="PS00972">
    <property type="entry name" value="USP_1"/>
    <property type="match status" value="1"/>
</dbReference>
<dbReference type="InterPro" id="IPR018200">
    <property type="entry name" value="USP_CS"/>
</dbReference>
<dbReference type="GO" id="GO:0004843">
    <property type="term" value="F:cysteine-type deubiquitinase activity"/>
    <property type="evidence" value="ECO:0007669"/>
    <property type="project" value="UniProtKB-EC"/>
</dbReference>
<dbReference type="KEGG" id="aqu:100638766"/>
<dbReference type="EnsemblMetazoa" id="XM_019995246.1">
    <property type="protein sequence ID" value="XP_019850805.1"/>
    <property type="gene ID" value="LOC100638766"/>
</dbReference>
<feature type="region of interest" description="Disordered" evidence="8">
    <location>
        <begin position="364"/>
        <end position="397"/>
    </location>
</feature>
<dbReference type="InterPro" id="IPR038765">
    <property type="entry name" value="Papain-like_cys_pep_sf"/>
</dbReference>
<dbReference type="SUPFAM" id="SSF54001">
    <property type="entry name" value="Cysteine proteinases"/>
    <property type="match status" value="1"/>
</dbReference>
<dbReference type="InterPro" id="IPR001394">
    <property type="entry name" value="Peptidase_C19_UCH"/>
</dbReference>
<name>A0AAN0J1E7_AMPQE</name>
<dbReference type="PANTHER" id="PTHR21646:SF24">
    <property type="entry name" value="UBIQUITIN CARBOXYL-TERMINAL HYDROLASE"/>
    <property type="match status" value="1"/>
</dbReference>
<organism evidence="10 11">
    <name type="scientific">Amphimedon queenslandica</name>
    <name type="common">Sponge</name>
    <dbReference type="NCBI Taxonomy" id="400682"/>
    <lineage>
        <taxon>Eukaryota</taxon>
        <taxon>Metazoa</taxon>
        <taxon>Porifera</taxon>
        <taxon>Demospongiae</taxon>
        <taxon>Heteroscleromorpha</taxon>
        <taxon>Haplosclerida</taxon>
        <taxon>Niphatidae</taxon>
        <taxon>Amphimedon</taxon>
    </lineage>
</organism>
<evidence type="ECO:0000313" key="11">
    <source>
        <dbReference type="Proteomes" id="UP000007879"/>
    </source>
</evidence>
<keyword evidence="6" id="KW-0378">Hydrolase</keyword>
<keyword evidence="5" id="KW-0833">Ubl conjugation pathway</keyword>
<dbReference type="InterPro" id="IPR050185">
    <property type="entry name" value="Ub_carboxyl-term_hydrolase"/>
</dbReference>
<comment type="similarity">
    <text evidence="2">Belongs to the peptidase C19 family.</text>
</comment>
<dbReference type="GO" id="GO:0016579">
    <property type="term" value="P:protein deubiquitination"/>
    <property type="evidence" value="ECO:0007669"/>
    <property type="project" value="InterPro"/>
</dbReference>
<dbReference type="GeneID" id="100638766"/>
<dbReference type="Proteomes" id="UP000007879">
    <property type="component" value="Unassembled WGS sequence"/>
</dbReference>
<dbReference type="RefSeq" id="XP_019850805.1">
    <property type="nucleotide sequence ID" value="XM_019995246.1"/>
</dbReference>
<evidence type="ECO:0000256" key="1">
    <source>
        <dbReference type="ARBA" id="ARBA00000707"/>
    </source>
</evidence>
<feature type="domain" description="USP" evidence="9">
    <location>
        <begin position="17"/>
        <end position="620"/>
    </location>
</feature>
<feature type="compositionally biased region" description="Polar residues" evidence="8">
    <location>
        <begin position="379"/>
        <end position="390"/>
    </location>
</feature>
<dbReference type="Gene3D" id="3.90.70.10">
    <property type="entry name" value="Cysteine proteinases"/>
    <property type="match status" value="2"/>
</dbReference>
<evidence type="ECO:0000256" key="6">
    <source>
        <dbReference type="ARBA" id="ARBA00022801"/>
    </source>
</evidence>